<comment type="similarity">
    <text evidence="2 7">Belongs to the zinc-containing alcohol dehydrogenase family.</text>
</comment>
<dbReference type="EMBL" id="MU404359">
    <property type="protein sequence ID" value="KAI1609807.1"/>
    <property type="molecule type" value="Genomic_DNA"/>
</dbReference>
<gene>
    <name evidence="9" type="ORF">EDD36DRAFT_444886</name>
</gene>
<evidence type="ECO:0000256" key="5">
    <source>
        <dbReference type="ARBA" id="ARBA00023002"/>
    </source>
</evidence>
<evidence type="ECO:0000313" key="10">
    <source>
        <dbReference type="Proteomes" id="UP001203852"/>
    </source>
</evidence>
<keyword evidence="5" id="KW-0560">Oxidoreductase</keyword>
<evidence type="ECO:0000256" key="2">
    <source>
        <dbReference type="ARBA" id="ARBA00008072"/>
    </source>
</evidence>
<dbReference type="InterPro" id="IPR002328">
    <property type="entry name" value="ADH_Zn_CS"/>
</dbReference>
<dbReference type="GO" id="GO:0005737">
    <property type="term" value="C:cytoplasm"/>
    <property type="evidence" value="ECO:0007669"/>
    <property type="project" value="TreeGrafter"/>
</dbReference>
<evidence type="ECO:0000256" key="4">
    <source>
        <dbReference type="ARBA" id="ARBA00022833"/>
    </source>
</evidence>
<dbReference type="PANTHER" id="PTHR42940:SF1">
    <property type="entry name" value="ENOYL REDUCTASE (ER) DOMAIN-CONTAINING PROTEIN"/>
    <property type="match status" value="1"/>
</dbReference>
<dbReference type="InterPro" id="IPR013149">
    <property type="entry name" value="ADH-like_C"/>
</dbReference>
<keyword evidence="6" id="KW-0520">NAD</keyword>
<accession>A0AAN6DQK8</accession>
<proteinExistence type="inferred from homology"/>
<dbReference type="InterPro" id="IPR036291">
    <property type="entry name" value="NAD(P)-bd_dom_sf"/>
</dbReference>
<name>A0AAN6DQK8_9EURO</name>
<dbReference type="Pfam" id="PF08240">
    <property type="entry name" value="ADH_N"/>
    <property type="match status" value="1"/>
</dbReference>
<dbReference type="Gene3D" id="3.90.180.10">
    <property type="entry name" value="Medium-chain alcohol dehydrogenases, catalytic domain"/>
    <property type="match status" value="1"/>
</dbReference>
<dbReference type="SUPFAM" id="SSF51735">
    <property type="entry name" value="NAD(P)-binding Rossmann-fold domains"/>
    <property type="match status" value="1"/>
</dbReference>
<organism evidence="9 10">
    <name type="scientific">Exophiala viscosa</name>
    <dbReference type="NCBI Taxonomy" id="2486360"/>
    <lineage>
        <taxon>Eukaryota</taxon>
        <taxon>Fungi</taxon>
        <taxon>Dikarya</taxon>
        <taxon>Ascomycota</taxon>
        <taxon>Pezizomycotina</taxon>
        <taxon>Eurotiomycetes</taxon>
        <taxon>Chaetothyriomycetidae</taxon>
        <taxon>Chaetothyriales</taxon>
        <taxon>Herpotrichiellaceae</taxon>
        <taxon>Exophiala</taxon>
    </lineage>
</organism>
<dbReference type="GO" id="GO:0008270">
    <property type="term" value="F:zinc ion binding"/>
    <property type="evidence" value="ECO:0007669"/>
    <property type="project" value="InterPro"/>
</dbReference>
<dbReference type="Pfam" id="PF00107">
    <property type="entry name" value="ADH_zinc_N"/>
    <property type="match status" value="1"/>
</dbReference>
<evidence type="ECO:0000256" key="6">
    <source>
        <dbReference type="ARBA" id="ARBA00023027"/>
    </source>
</evidence>
<dbReference type="SUPFAM" id="SSF50129">
    <property type="entry name" value="GroES-like"/>
    <property type="match status" value="1"/>
</dbReference>
<dbReference type="Gene3D" id="3.40.50.720">
    <property type="entry name" value="NAD(P)-binding Rossmann-like Domain"/>
    <property type="match status" value="1"/>
</dbReference>
<dbReference type="Proteomes" id="UP001203852">
    <property type="component" value="Unassembled WGS sequence"/>
</dbReference>
<evidence type="ECO:0000313" key="9">
    <source>
        <dbReference type="EMBL" id="KAI1609807.1"/>
    </source>
</evidence>
<dbReference type="SMART" id="SM00829">
    <property type="entry name" value="PKS_ER"/>
    <property type="match status" value="1"/>
</dbReference>
<keyword evidence="10" id="KW-1185">Reference proteome</keyword>
<comment type="caution">
    <text evidence="9">The sequence shown here is derived from an EMBL/GenBank/DDBJ whole genome shotgun (WGS) entry which is preliminary data.</text>
</comment>
<dbReference type="PANTHER" id="PTHR42940">
    <property type="entry name" value="ALCOHOL DEHYDROGENASE 1-RELATED"/>
    <property type="match status" value="1"/>
</dbReference>
<dbReference type="CDD" id="cd08297">
    <property type="entry name" value="CAD3"/>
    <property type="match status" value="1"/>
</dbReference>
<reference evidence="9" key="1">
    <citation type="journal article" date="2022" name="bioRxiv">
        <title>Deciphering the potential niche of two novel black yeast fungi from a biological soil crust based on their genomes, phenotypes, and melanin regulation.</title>
        <authorList>
            <consortium name="DOE Joint Genome Institute"/>
            <person name="Carr E.C."/>
            <person name="Barton Q."/>
            <person name="Grambo S."/>
            <person name="Sullivan M."/>
            <person name="Renfro C.M."/>
            <person name="Kuo A."/>
            <person name="Pangilinan J."/>
            <person name="Lipzen A."/>
            <person name="Keymanesh K."/>
            <person name="Savage E."/>
            <person name="Barry K."/>
            <person name="Grigoriev I.V."/>
            <person name="Riekhof W.R."/>
            <person name="Harris S.S."/>
        </authorList>
    </citation>
    <scope>NUCLEOTIDE SEQUENCE</scope>
    <source>
        <strain evidence="9">JF 03-4F</strain>
    </source>
</reference>
<dbReference type="FunFam" id="3.40.50.720:FF:000039">
    <property type="entry name" value="Alcohol dehydrogenase AdhP"/>
    <property type="match status" value="1"/>
</dbReference>
<dbReference type="AlphaFoldDB" id="A0AAN6DQK8"/>
<dbReference type="PROSITE" id="PS00059">
    <property type="entry name" value="ADH_ZINC"/>
    <property type="match status" value="1"/>
</dbReference>
<protein>
    <submittedName>
        <fullName evidence="9">Chaperonin 10-like protein</fullName>
    </submittedName>
</protein>
<comment type="cofactor">
    <cofactor evidence="1 7">
        <name>Zn(2+)</name>
        <dbReference type="ChEBI" id="CHEBI:29105"/>
    </cofactor>
</comment>
<dbReference type="InterPro" id="IPR020843">
    <property type="entry name" value="ER"/>
</dbReference>
<dbReference type="InterPro" id="IPR011032">
    <property type="entry name" value="GroES-like_sf"/>
</dbReference>
<evidence type="ECO:0000256" key="3">
    <source>
        <dbReference type="ARBA" id="ARBA00022723"/>
    </source>
</evidence>
<evidence type="ECO:0000256" key="1">
    <source>
        <dbReference type="ARBA" id="ARBA00001947"/>
    </source>
</evidence>
<evidence type="ECO:0000259" key="8">
    <source>
        <dbReference type="SMART" id="SM00829"/>
    </source>
</evidence>
<evidence type="ECO:0000256" key="7">
    <source>
        <dbReference type="RuleBase" id="RU361277"/>
    </source>
</evidence>
<keyword evidence="4 7" id="KW-0862">Zinc</keyword>
<sequence length="350" mass="36768">MTATMRAAVIQNPGKDFTIDIIEKPKPQPANDEILVRLQMTGICHSDLSLMMQEWTGFRTQMQTVGHEGAGVVEAIGKDVTGWHIGDKAGVKPISYVCHTCESCIKGREQHCPEARFTGITMEGTYQQYIAVPAIYATRIPEGVDLDQAAPVMCSGTTSYAALRKSGIRAGDWVVVLGGGGGLGHFAVQIAKAMGARVIAVDSGAAKKDLCMSLGAFEFIDIASSTDPVERTMAITGGGAHAVIVASAHPASYASAPNFLRIGGTVVCVAMPPTNKANVGGDPNDLIAKNITIKATMVGTLGDTAEVLDLCAQGLVKPVVTTYPLDQLPHAIQLLKDGKVVGRAVVDLWA</sequence>
<dbReference type="InterPro" id="IPR013154">
    <property type="entry name" value="ADH-like_N"/>
</dbReference>
<keyword evidence="3 7" id="KW-0479">Metal-binding</keyword>
<dbReference type="GO" id="GO:0004022">
    <property type="term" value="F:alcohol dehydrogenase (NAD+) activity"/>
    <property type="evidence" value="ECO:0007669"/>
    <property type="project" value="TreeGrafter"/>
</dbReference>
<feature type="domain" description="Enoyl reductase (ER)" evidence="8">
    <location>
        <begin position="14"/>
        <end position="346"/>
    </location>
</feature>